<proteinExistence type="predicted"/>
<organism evidence="2 3">
    <name type="scientific">Paraburkholderia susongensis</name>
    <dbReference type="NCBI Taxonomy" id="1515439"/>
    <lineage>
        <taxon>Bacteria</taxon>
        <taxon>Pseudomonadati</taxon>
        <taxon>Pseudomonadota</taxon>
        <taxon>Betaproteobacteria</taxon>
        <taxon>Burkholderiales</taxon>
        <taxon>Burkholderiaceae</taxon>
        <taxon>Paraburkholderia</taxon>
    </lineage>
</organism>
<reference evidence="3" key="1">
    <citation type="submission" date="2017-04" db="EMBL/GenBank/DDBJ databases">
        <authorList>
            <person name="Varghese N."/>
            <person name="Submissions S."/>
        </authorList>
    </citation>
    <scope>NUCLEOTIDE SEQUENCE [LARGE SCALE GENOMIC DNA]</scope>
    <source>
        <strain evidence="3">LMG 29540</strain>
    </source>
</reference>
<evidence type="ECO:0000256" key="1">
    <source>
        <dbReference type="SAM" id="MobiDB-lite"/>
    </source>
</evidence>
<keyword evidence="3" id="KW-1185">Reference proteome</keyword>
<dbReference type="AlphaFoldDB" id="A0A1X7IB28"/>
<evidence type="ECO:0000313" key="2">
    <source>
        <dbReference type="EMBL" id="SMG11639.1"/>
    </source>
</evidence>
<feature type="compositionally biased region" description="Basic and acidic residues" evidence="1">
    <location>
        <begin position="73"/>
        <end position="91"/>
    </location>
</feature>
<name>A0A1X7IB28_9BURK</name>
<feature type="region of interest" description="Disordered" evidence="1">
    <location>
        <begin position="71"/>
        <end position="91"/>
    </location>
</feature>
<gene>
    <name evidence="2" type="ORF">SAMN06265784_101499</name>
</gene>
<accession>A0A1X7IB28</accession>
<dbReference type="EMBL" id="FXAT01000001">
    <property type="protein sequence ID" value="SMG11639.1"/>
    <property type="molecule type" value="Genomic_DNA"/>
</dbReference>
<sequence>MGDPFQPLELGHGSLVVRNYGGGGPLRWGETWRLTIRNGQWIVAGWDEDSLDMHRAAEGGGEFHTSVNALTGDVHDSYDPREEDAPAKRAERRVCQLPPEWRSPPVARIGAIRERNWRCDAKLGKPL</sequence>
<dbReference type="Proteomes" id="UP000193228">
    <property type="component" value="Unassembled WGS sequence"/>
</dbReference>
<protein>
    <submittedName>
        <fullName evidence="2">Uncharacterized protein</fullName>
    </submittedName>
</protein>
<evidence type="ECO:0000313" key="3">
    <source>
        <dbReference type="Proteomes" id="UP000193228"/>
    </source>
</evidence>